<sequence length="367" mass="42056">MKKDYLKDEAKVVIAQKHQLNKSENKLTEINSILSNIQSKQEADDLLLDNMLSDMEALLSSGNNAIHTPCQDDILNIEKQLEVTIDSENLTVVQELDKVNFEKDISWNDYLNEVENYAKRNDINLDLEFEKMFAFENIELVLLNKGIEPSIICIDGFLSKNENGERWLENMPKEFMQYSIYYVKWESQSFLDMAKELFSPRLEKLLFKVLAPIAIRDIIKVWSTATTNAEMAGKSLAGLLHNQNKDFILFGHSLGSRVINTCLNNLSVTDKCTIQEVYLLGGAVNKNRTAWYNGATIVNKNIYNFLSKNDKVLQILYKIAESSKLEFDDPIGRNYINIDKVTNIDVSHIISGHTVYHENLSNILKRC</sequence>
<evidence type="ECO:0000256" key="4">
    <source>
        <dbReference type="ARBA" id="ARBA00023136"/>
    </source>
</evidence>
<gene>
    <name evidence="5" type="ORF">HELGO_WM12332</name>
</gene>
<reference evidence="5" key="1">
    <citation type="submission" date="2020-01" db="EMBL/GenBank/DDBJ databases">
        <authorList>
            <person name="Meier V. D."/>
            <person name="Meier V D."/>
        </authorList>
    </citation>
    <scope>NUCLEOTIDE SEQUENCE</scope>
    <source>
        <strain evidence="5">HLG_WM_MAG_05</strain>
    </source>
</reference>
<evidence type="ECO:0000256" key="3">
    <source>
        <dbReference type="ARBA" id="ARBA00022989"/>
    </source>
</evidence>
<dbReference type="PANTHER" id="PTHR17920:SF3">
    <property type="entry name" value="TRANSMEMBRANE AND COILED-COIL DOMAIN-CONTAINING PROTEIN 4"/>
    <property type="match status" value="1"/>
</dbReference>
<keyword evidence="3" id="KW-1133">Transmembrane helix</keyword>
<evidence type="ECO:0008006" key="6">
    <source>
        <dbReference type="Google" id="ProtNLM"/>
    </source>
</evidence>
<dbReference type="InterPro" id="IPR029058">
    <property type="entry name" value="AB_hydrolase_fold"/>
</dbReference>
<dbReference type="EMBL" id="CACVAU010000017">
    <property type="protein sequence ID" value="CAA6805398.1"/>
    <property type="molecule type" value="Genomic_DNA"/>
</dbReference>
<dbReference type="PANTHER" id="PTHR17920">
    <property type="entry name" value="TRANSMEMBRANE AND COILED-COIL DOMAIN-CONTAINING PROTEIN 4 TMCO4"/>
    <property type="match status" value="1"/>
</dbReference>
<name>A0A6S6SGW2_9BACT</name>
<evidence type="ECO:0000256" key="2">
    <source>
        <dbReference type="ARBA" id="ARBA00022692"/>
    </source>
</evidence>
<keyword evidence="4" id="KW-0472">Membrane</keyword>
<keyword evidence="2" id="KW-0812">Transmembrane</keyword>
<dbReference type="SUPFAM" id="SSF53474">
    <property type="entry name" value="alpha/beta-Hydrolases"/>
    <property type="match status" value="1"/>
</dbReference>
<dbReference type="Pfam" id="PF05277">
    <property type="entry name" value="DUF726"/>
    <property type="match status" value="1"/>
</dbReference>
<accession>A0A6S6SGW2</accession>
<evidence type="ECO:0000313" key="5">
    <source>
        <dbReference type="EMBL" id="CAA6805398.1"/>
    </source>
</evidence>
<organism evidence="5">
    <name type="scientific">uncultured Sulfurovum sp</name>
    <dbReference type="NCBI Taxonomy" id="269237"/>
    <lineage>
        <taxon>Bacteria</taxon>
        <taxon>Pseudomonadati</taxon>
        <taxon>Campylobacterota</taxon>
        <taxon>Epsilonproteobacteria</taxon>
        <taxon>Campylobacterales</taxon>
        <taxon>Sulfurovaceae</taxon>
        <taxon>Sulfurovum</taxon>
        <taxon>environmental samples</taxon>
    </lineage>
</organism>
<dbReference type="AlphaFoldDB" id="A0A6S6SGW2"/>
<dbReference type="Gene3D" id="3.40.50.1820">
    <property type="entry name" value="alpha/beta hydrolase"/>
    <property type="match status" value="1"/>
</dbReference>
<dbReference type="GO" id="GO:0016020">
    <property type="term" value="C:membrane"/>
    <property type="evidence" value="ECO:0007669"/>
    <property type="project" value="UniProtKB-SubCell"/>
</dbReference>
<comment type="subcellular location">
    <subcellularLocation>
        <location evidence="1">Membrane</location>
        <topology evidence="1">Multi-pass membrane protein</topology>
    </subcellularLocation>
</comment>
<proteinExistence type="predicted"/>
<dbReference type="InterPro" id="IPR007941">
    <property type="entry name" value="DUF726"/>
</dbReference>
<evidence type="ECO:0000256" key="1">
    <source>
        <dbReference type="ARBA" id="ARBA00004141"/>
    </source>
</evidence>
<protein>
    <recommendedName>
        <fullName evidence="6">DUF726 domain-containing protein</fullName>
    </recommendedName>
</protein>